<dbReference type="InterPro" id="IPR057766">
    <property type="entry name" value="Znf-C2H2_OTU1-like_C"/>
</dbReference>
<dbReference type="CDD" id="cd22745">
    <property type="entry name" value="OTU_OTU1"/>
    <property type="match status" value="1"/>
</dbReference>
<feature type="region of interest" description="Disordered" evidence="10">
    <location>
        <begin position="80"/>
        <end position="115"/>
    </location>
</feature>
<dbReference type="PROSITE" id="PS50802">
    <property type="entry name" value="OTU"/>
    <property type="match status" value="1"/>
</dbReference>
<keyword evidence="13" id="KW-1185">Reference proteome</keyword>
<dbReference type="Proteomes" id="UP000070328">
    <property type="component" value="Unassembled WGS sequence"/>
</dbReference>
<evidence type="ECO:0000256" key="8">
    <source>
        <dbReference type="ARBA" id="ARBA00022833"/>
    </source>
</evidence>
<keyword evidence="8" id="KW-0862">Zinc</keyword>
<keyword evidence="7 9" id="KW-0788">Thiol protease</keyword>
<evidence type="ECO:0000313" key="12">
    <source>
        <dbReference type="EMBL" id="KXH26654.1"/>
    </source>
</evidence>
<evidence type="ECO:0000256" key="4">
    <source>
        <dbReference type="ARBA" id="ARBA00022771"/>
    </source>
</evidence>
<evidence type="ECO:0000256" key="10">
    <source>
        <dbReference type="SAM" id="MobiDB-lite"/>
    </source>
</evidence>
<evidence type="ECO:0000256" key="2">
    <source>
        <dbReference type="ARBA" id="ARBA00022670"/>
    </source>
</evidence>
<dbReference type="Gene3D" id="3.10.20.90">
    <property type="entry name" value="Phosphatidylinositol 3-kinase Catalytic Subunit, Chain A, domain 1"/>
    <property type="match status" value="1"/>
</dbReference>
<dbReference type="EC" id="3.4.19.12" evidence="9"/>
<evidence type="ECO:0000256" key="3">
    <source>
        <dbReference type="ARBA" id="ARBA00022723"/>
    </source>
</evidence>
<dbReference type="EMBL" id="JFBX01000863">
    <property type="protein sequence ID" value="KXH26654.1"/>
    <property type="molecule type" value="Genomic_DNA"/>
</dbReference>
<evidence type="ECO:0000259" key="11">
    <source>
        <dbReference type="PROSITE" id="PS50802"/>
    </source>
</evidence>
<dbReference type="PANTHER" id="PTHR13312:SF0">
    <property type="entry name" value="UBIQUITIN THIOESTERASE OTU1"/>
    <property type="match status" value="1"/>
</dbReference>
<dbReference type="GO" id="GO:0005634">
    <property type="term" value="C:nucleus"/>
    <property type="evidence" value="ECO:0007669"/>
    <property type="project" value="TreeGrafter"/>
</dbReference>
<feature type="compositionally biased region" description="Basic and acidic residues" evidence="10">
    <location>
        <begin position="93"/>
        <end position="102"/>
    </location>
</feature>
<dbReference type="Gene3D" id="3.90.70.80">
    <property type="match status" value="1"/>
</dbReference>
<dbReference type="InterPro" id="IPR003323">
    <property type="entry name" value="OTU_dom"/>
</dbReference>
<comment type="catalytic activity">
    <reaction evidence="1 9">
        <text>Thiol-dependent hydrolysis of ester, thioester, amide, peptide and isopeptide bonds formed by the C-terminal Gly of ubiquitin (a 76-residue protein attached to proteins as an intracellular targeting signal).</text>
        <dbReference type="EC" id="3.4.19.12"/>
    </reaction>
</comment>
<evidence type="ECO:0000256" key="1">
    <source>
        <dbReference type="ARBA" id="ARBA00000707"/>
    </source>
</evidence>
<proteinExistence type="predicted"/>
<dbReference type="GO" id="GO:0016579">
    <property type="term" value="P:protein deubiquitination"/>
    <property type="evidence" value="ECO:0007669"/>
    <property type="project" value="TreeGrafter"/>
</dbReference>
<dbReference type="Pfam" id="PF24560">
    <property type="entry name" value="zf-C2H2_OTU1_C"/>
    <property type="match status" value="1"/>
</dbReference>
<dbReference type="OrthoDB" id="65596at2759"/>
<dbReference type="GO" id="GO:0004843">
    <property type="term" value="F:cysteine-type deubiquitinase activity"/>
    <property type="evidence" value="ECO:0007669"/>
    <property type="project" value="UniProtKB-UniRule"/>
</dbReference>
<dbReference type="GO" id="GO:0036503">
    <property type="term" value="P:ERAD pathway"/>
    <property type="evidence" value="ECO:0007669"/>
    <property type="project" value="TreeGrafter"/>
</dbReference>
<dbReference type="InterPro" id="IPR038765">
    <property type="entry name" value="Papain-like_cys_pep_sf"/>
</dbReference>
<comment type="function">
    <text evidence="9">Hydrolase that can remove conjugated ubiquitin from proteins and may therefore play an important regulatory role at the level of protein turnover by preventing degradation.</text>
</comment>
<comment type="subcellular location">
    <subcellularLocation>
        <location evidence="9">Cytoplasm</location>
    </subcellularLocation>
</comment>
<feature type="domain" description="OTU" evidence="11">
    <location>
        <begin position="145"/>
        <end position="265"/>
    </location>
</feature>
<keyword evidence="6 9" id="KW-0378">Hydrolase</keyword>
<dbReference type="InterPro" id="IPR048857">
    <property type="entry name" value="OTU1_Ubl"/>
</dbReference>
<dbReference type="PANTHER" id="PTHR13312">
    <property type="entry name" value="HIV-INDUCED PROTEIN-7-LIKE PROTEASE"/>
    <property type="match status" value="1"/>
</dbReference>
<reference evidence="12 13" key="1">
    <citation type="submission" date="2014-02" db="EMBL/GenBank/DDBJ databases">
        <title>The genome sequence of Colletotrichum simmondsii CBS122122.</title>
        <authorList>
            <person name="Baroncelli R."/>
            <person name="Thon M.R."/>
        </authorList>
    </citation>
    <scope>NUCLEOTIDE SEQUENCE [LARGE SCALE GENOMIC DNA]</scope>
    <source>
        <strain evidence="12 13">CBS122122</strain>
    </source>
</reference>
<gene>
    <name evidence="12" type="ORF">CSIM01_02955</name>
</gene>
<dbReference type="SUPFAM" id="SSF54001">
    <property type="entry name" value="Cysteine proteinases"/>
    <property type="match status" value="1"/>
</dbReference>
<dbReference type="Pfam" id="PF21403">
    <property type="entry name" value="OTU1_UBXL"/>
    <property type="match status" value="1"/>
</dbReference>
<keyword evidence="3" id="KW-0479">Metal-binding</keyword>
<dbReference type="GO" id="GO:0005829">
    <property type="term" value="C:cytosol"/>
    <property type="evidence" value="ECO:0007669"/>
    <property type="project" value="TreeGrafter"/>
</dbReference>
<evidence type="ECO:0000256" key="6">
    <source>
        <dbReference type="ARBA" id="ARBA00022801"/>
    </source>
</evidence>
<evidence type="ECO:0000256" key="5">
    <source>
        <dbReference type="ARBA" id="ARBA00022786"/>
    </source>
</evidence>
<comment type="caution">
    <text evidence="12">The sequence shown here is derived from an EMBL/GenBank/DDBJ whole genome shotgun (WGS) entry which is preliminary data.</text>
</comment>
<dbReference type="AlphaFoldDB" id="A0A135RSF2"/>
<evidence type="ECO:0000313" key="13">
    <source>
        <dbReference type="Proteomes" id="UP000070328"/>
    </source>
</evidence>
<keyword evidence="2 12" id="KW-0645">Protease</keyword>
<sequence>MRARYKGPGGTGVVSLEDTATVGDLFNEIKDKTGIAEFTLKYGWPLQTLTLEHKDANAKDLGLNGQSFSIEPAHHRAITPPPAAAASASRGPEASKKPRLDPDADPSPSDISIPWPERESTLREYLAALSPPQSPNSFSSDNKSQVLRVMPDDNSCLFTAFGGAIPGKQMEAKELRKMVADYIRQHPDDYPEAVLDMPVEKYIRTIQDPERWGGAIELGIFSDLFDLEVVAFDVKSQNPLRFGENKESRCILVYSGIHYDRIACSPSEPPHYAHSDLPPELDRTNWSTADDEVLDRTRALIRKLHEMHYFTDTTEFLLRCTVAGCDWLGNGQKEANKHAKATGHMGFSEIKDEPAGGGGGASGGAGAGAGAGAAFGDNALRKCDAPGCEWLGSGTAEARIHTGATGHTAMTEIPDF</sequence>
<keyword evidence="4" id="KW-0863">Zinc-finger</keyword>
<evidence type="ECO:0000256" key="9">
    <source>
        <dbReference type="RuleBase" id="RU367104"/>
    </source>
</evidence>
<dbReference type="Pfam" id="PF02338">
    <property type="entry name" value="OTU"/>
    <property type="match status" value="1"/>
</dbReference>
<keyword evidence="9" id="KW-0963">Cytoplasm</keyword>
<dbReference type="GO" id="GO:0030968">
    <property type="term" value="P:endoplasmic reticulum unfolded protein response"/>
    <property type="evidence" value="ECO:0007669"/>
    <property type="project" value="TreeGrafter"/>
</dbReference>
<organism evidence="12 13">
    <name type="scientific">Colletotrichum simmondsii</name>
    <dbReference type="NCBI Taxonomy" id="703756"/>
    <lineage>
        <taxon>Eukaryota</taxon>
        <taxon>Fungi</taxon>
        <taxon>Dikarya</taxon>
        <taxon>Ascomycota</taxon>
        <taxon>Pezizomycotina</taxon>
        <taxon>Sordariomycetes</taxon>
        <taxon>Hypocreomycetidae</taxon>
        <taxon>Glomerellales</taxon>
        <taxon>Glomerellaceae</taxon>
        <taxon>Colletotrichum</taxon>
        <taxon>Colletotrichum acutatum species complex</taxon>
    </lineage>
</organism>
<accession>A0A135RSF2</accession>
<keyword evidence="5 9" id="KW-0833">Ubl conjugation pathway</keyword>
<evidence type="ECO:0000256" key="7">
    <source>
        <dbReference type="ARBA" id="ARBA00022807"/>
    </source>
</evidence>
<name>A0A135RSF2_9PEZI</name>
<protein>
    <recommendedName>
        <fullName evidence="9">Ubiquitin thioesterase OTU</fullName>
        <ecNumber evidence="9">3.4.19.12</ecNumber>
    </recommendedName>
</protein>